<dbReference type="GO" id="GO:0019563">
    <property type="term" value="P:glycerol catabolic process"/>
    <property type="evidence" value="ECO:0007669"/>
    <property type="project" value="TreeGrafter"/>
</dbReference>
<dbReference type="EMBL" id="CP000308">
    <property type="protein sequence ID" value="ABG14794.1"/>
    <property type="molecule type" value="Genomic_DNA"/>
</dbReference>
<dbReference type="InterPro" id="IPR043129">
    <property type="entry name" value="ATPase_NBD"/>
</dbReference>
<dbReference type="GO" id="GO:0005829">
    <property type="term" value="C:cytosol"/>
    <property type="evidence" value="ECO:0007669"/>
    <property type="project" value="TreeGrafter"/>
</dbReference>
<dbReference type="GO" id="GO:0005524">
    <property type="term" value="F:ATP binding"/>
    <property type="evidence" value="ECO:0007669"/>
    <property type="project" value="UniProtKB-KW"/>
</dbReference>
<dbReference type="KEGG" id="ypa:YPA_2832"/>
<evidence type="ECO:0000313" key="8">
    <source>
        <dbReference type="EMBL" id="ABG14794.1"/>
    </source>
</evidence>
<dbReference type="Gene3D" id="3.30.420.40">
    <property type="match status" value="2"/>
</dbReference>
<evidence type="ECO:0000259" key="7">
    <source>
        <dbReference type="Pfam" id="PF02782"/>
    </source>
</evidence>
<dbReference type="PANTHER" id="PTHR10196">
    <property type="entry name" value="SUGAR KINASE"/>
    <property type="match status" value="1"/>
</dbReference>
<keyword evidence="2" id="KW-0808">Transferase</keyword>
<keyword evidence="5" id="KW-0067">ATP-binding</keyword>
<dbReference type="RefSeq" id="WP_002209440.1">
    <property type="nucleotide sequence ID" value="NC_008150.1"/>
</dbReference>
<proteinExistence type="inferred from homology"/>
<dbReference type="InterPro" id="IPR000577">
    <property type="entry name" value="Carb_kinase_FGGY"/>
</dbReference>
<dbReference type="AlphaFoldDB" id="A0A0E1P2S4"/>
<dbReference type="PANTHER" id="PTHR10196:SF69">
    <property type="entry name" value="GLYCEROL KINASE"/>
    <property type="match status" value="1"/>
</dbReference>
<name>A0A0E1P2S4_YERPA</name>
<evidence type="ECO:0000256" key="4">
    <source>
        <dbReference type="ARBA" id="ARBA00022777"/>
    </source>
</evidence>
<dbReference type="InterPro" id="IPR018484">
    <property type="entry name" value="FGGY_N"/>
</dbReference>
<dbReference type="HOGENOM" id="CLU_009281_2_3_6"/>
<sequence length="495" mass="53251">MSTPIILAIDEGTTNAKAIAVDRAGRVLAKASVPLQLEHPQPGWAEQDPLAIWLAVSQAVEGCLNQLAGAQVAGIAISNQRESVLIWERETGTPLTPVVSWQCRRSEAFCLALRQLPAAAMVAERTGLQIDPLFPAAKIHGMLAQIPHGAERAAHGELCVGTLDCWLTWQFSEGQSFSTDFSNAARTQLFNIHSGQWDPDLLALFGIPSLCLPAVLPSASIHGHTARTGILGLEQGVPIVAHIGDSHAALYGQGGDQAGEIKATYGTGSSLMMTLKQASAPSHGLSTTIAWHDGELRYALEGNITHTGSGVAWVSRMLGISDLSRLTDMAESQSGNQGVYFVPALSGLGAPYWDSQARGLFCGLTDATTPAVLARAALESVAYQIADVFFAMENAAHHRLERLRVDGGATSNRWLMQFQADLLQRTLIRNHTAEVSALGAAYLGGKTLGWWQDSQQLAALPREVEYIEPRIHSAEMQDNYSLWQTAIARARFQPK</sequence>
<evidence type="ECO:0000256" key="3">
    <source>
        <dbReference type="ARBA" id="ARBA00022741"/>
    </source>
</evidence>
<dbReference type="Proteomes" id="UP000001971">
    <property type="component" value="Chromosome"/>
</dbReference>
<feature type="domain" description="Carbohydrate kinase FGGY C-terminal" evidence="7">
    <location>
        <begin position="262"/>
        <end position="445"/>
    </location>
</feature>
<gene>
    <name evidence="8" type="ordered locus">YPA_2832</name>
</gene>
<evidence type="ECO:0000256" key="5">
    <source>
        <dbReference type="ARBA" id="ARBA00022840"/>
    </source>
</evidence>
<dbReference type="GO" id="GO:0004370">
    <property type="term" value="F:glycerol kinase activity"/>
    <property type="evidence" value="ECO:0007669"/>
    <property type="project" value="TreeGrafter"/>
</dbReference>
<evidence type="ECO:0000259" key="6">
    <source>
        <dbReference type="Pfam" id="PF00370"/>
    </source>
</evidence>
<organism evidence="8 9">
    <name type="scientific">Yersinia pestis bv. Antiqua (strain Antiqua)</name>
    <dbReference type="NCBI Taxonomy" id="360102"/>
    <lineage>
        <taxon>Bacteria</taxon>
        <taxon>Pseudomonadati</taxon>
        <taxon>Pseudomonadota</taxon>
        <taxon>Gammaproteobacteria</taxon>
        <taxon>Enterobacterales</taxon>
        <taxon>Yersiniaceae</taxon>
        <taxon>Yersinia</taxon>
    </lineage>
</organism>
<dbReference type="SUPFAM" id="SSF53067">
    <property type="entry name" value="Actin-like ATPase domain"/>
    <property type="match status" value="2"/>
</dbReference>
<keyword evidence="3" id="KW-0547">Nucleotide-binding</keyword>
<accession>A0A0E1P2S4</accession>
<evidence type="ECO:0000256" key="2">
    <source>
        <dbReference type="ARBA" id="ARBA00022679"/>
    </source>
</evidence>
<evidence type="ECO:0000256" key="1">
    <source>
        <dbReference type="ARBA" id="ARBA00009156"/>
    </source>
</evidence>
<feature type="domain" description="Carbohydrate kinase FGGY N-terminal" evidence="6">
    <location>
        <begin position="5"/>
        <end position="252"/>
    </location>
</feature>
<keyword evidence="4 8" id="KW-0418">Kinase</keyword>
<comment type="similarity">
    <text evidence="1">Belongs to the FGGY kinase family.</text>
</comment>
<dbReference type="CDD" id="cd07769">
    <property type="entry name" value="ASKHA_NBD_FGGY_GK"/>
    <property type="match status" value="1"/>
</dbReference>
<dbReference type="PIRSF" id="PIRSF000538">
    <property type="entry name" value="GlpK"/>
    <property type="match status" value="1"/>
</dbReference>
<dbReference type="PATRIC" id="fig|360102.15.peg.1516"/>
<dbReference type="Pfam" id="PF02782">
    <property type="entry name" value="FGGY_C"/>
    <property type="match status" value="1"/>
</dbReference>
<dbReference type="GeneID" id="57975397"/>
<reference evidence="8 9" key="1">
    <citation type="journal article" date="2006" name="J. Bacteriol.">
        <title>Complete genome sequence of Yersinia pestis strains Antiqua and Nepal516: evidence of gene reduction in an emerging pathogen.</title>
        <authorList>
            <person name="Chain P.S."/>
            <person name="Hu P."/>
            <person name="Malfatti S.A."/>
            <person name="Radnedge L."/>
            <person name="Larimer F."/>
            <person name="Vergez L.M."/>
            <person name="Worsham P."/>
            <person name="Chu M.C."/>
            <person name="Andersen G.L."/>
        </authorList>
    </citation>
    <scope>NUCLEOTIDE SEQUENCE [LARGE SCALE GENOMIC DNA]</scope>
    <source>
        <strain evidence="8 9">Antiqua</strain>
    </source>
</reference>
<protein>
    <submittedName>
        <fullName evidence="8">Glycerol kinase</fullName>
    </submittedName>
</protein>
<dbReference type="Pfam" id="PF00370">
    <property type="entry name" value="FGGY_N"/>
    <property type="match status" value="1"/>
</dbReference>
<evidence type="ECO:0000313" key="9">
    <source>
        <dbReference type="Proteomes" id="UP000001971"/>
    </source>
</evidence>
<dbReference type="InterPro" id="IPR018485">
    <property type="entry name" value="FGGY_C"/>
</dbReference>